<accession>A0ABS7RJS0</accession>
<dbReference type="GO" id="GO:0016740">
    <property type="term" value="F:transferase activity"/>
    <property type="evidence" value="ECO:0007669"/>
    <property type="project" value="UniProtKB-KW"/>
</dbReference>
<dbReference type="InterPro" id="IPR025877">
    <property type="entry name" value="MobA-like_NTP_Trfase"/>
</dbReference>
<name>A0ABS7RJS0_9ACTN</name>
<dbReference type="PANTHER" id="PTHR19136:SF81">
    <property type="entry name" value="MOLYBDENUM COFACTOR GUANYLYLTRANSFERASE"/>
    <property type="match status" value="1"/>
</dbReference>
<dbReference type="InterPro" id="IPR029044">
    <property type="entry name" value="Nucleotide-diphossugar_trans"/>
</dbReference>
<sequence>MACVLLTGGGGVRLGGADKAGIEIGGETLLEHALRATIASDEVVVVGPRVPTSRPVTWTREDPVGGGPAAGLLAGLDALGRRADLVCVLAVDMPRVTPATLARLVDAVRAEPDADGAVLVDPDGHRQYLAAVYRYDGLTSARPPRHEDEHGLPMRRLLLPLRLASVDAVGEEARDVDTWDDLRDLRG</sequence>
<organism evidence="3 4">
    <name type="scientific">Nocardioides jiangsuensis</name>
    <dbReference type="NCBI Taxonomy" id="2866161"/>
    <lineage>
        <taxon>Bacteria</taxon>
        <taxon>Bacillati</taxon>
        <taxon>Actinomycetota</taxon>
        <taxon>Actinomycetes</taxon>
        <taxon>Propionibacteriales</taxon>
        <taxon>Nocardioidaceae</taxon>
        <taxon>Nocardioides</taxon>
    </lineage>
</organism>
<dbReference type="Gene3D" id="3.90.550.10">
    <property type="entry name" value="Spore Coat Polysaccharide Biosynthesis Protein SpsA, Chain A"/>
    <property type="match status" value="1"/>
</dbReference>
<dbReference type="SUPFAM" id="SSF53448">
    <property type="entry name" value="Nucleotide-diphospho-sugar transferases"/>
    <property type="match status" value="1"/>
</dbReference>
<keyword evidence="1 3" id="KW-0808">Transferase</keyword>
<feature type="domain" description="MobA-like NTP transferase" evidence="2">
    <location>
        <begin position="3"/>
        <end position="140"/>
    </location>
</feature>
<protein>
    <submittedName>
        <fullName evidence="3">NTP transferase domain-containing protein</fullName>
    </submittedName>
</protein>
<evidence type="ECO:0000256" key="1">
    <source>
        <dbReference type="ARBA" id="ARBA00022679"/>
    </source>
</evidence>
<dbReference type="PANTHER" id="PTHR19136">
    <property type="entry name" value="MOLYBDENUM COFACTOR GUANYLYLTRANSFERASE"/>
    <property type="match status" value="1"/>
</dbReference>
<reference evidence="3 4" key="1">
    <citation type="submission" date="2021-08" db="EMBL/GenBank/DDBJ databases">
        <title>Nocardioides bacterium WL0053 sp. nov., isolated from the sediment.</title>
        <authorList>
            <person name="Wang L."/>
            <person name="Zhang D."/>
            <person name="Zhang A."/>
        </authorList>
    </citation>
    <scope>NUCLEOTIDE SEQUENCE [LARGE SCALE GENOMIC DNA]</scope>
    <source>
        <strain evidence="3 4">WL0053</strain>
    </source>
</reference>
<dbReference type="EMBL" id="JAIEZQ010000001">
    <property type="protein sequence ID" value="MBY9074318.1"/>
    <property type="molecule type" value="Genomic_DNA"/>
</dbReference>
<evidence type="ECO:0000313" key="3">
    <source>
        <dbReference type="EMBL" id="MBY9074318.1"/>
    </source>
</evidence>
<dbReference type="Pfam" id="PF12804">
    <property type="entry name" value="NTP_transf_3"/>
    <property type="match status" value="1"/>
</dbReference>
<evidence type="ECO:0000313" key="4">
    <source>
        <dbReference type="Proteomes" id="UP000754710"/>
    </source>
</evidence>
<keyword evidence="4" id="KW-1185">Reference proteome</keyword>
<proteinExistence type="predicted"/>
<evidence type="ECO:0000259" key="2">
    <source>
        <dbReference type="Pfam" id="PF12804"/>
    </source>
</evidence>
<gene>
    <name evidence="3" type="ORF">K1X13_05725</name>
</gene>
<dbReference type="Proteomes" id="UP000754710">
    <property type="component" value="Unassembled WGS sequence"/>
</dbReference>
<comment type="caution">
    <text evidence="3">The sequence shown here is derived from an EMBL/GenBank/DDBJ whole genome shotgun (WGS) entry which is preliminary data.</text>
</comment>